<evidence type="ECO:0000313" key="2">
    <source>
        <dbReference type="EMBL" id="CAH8248296.1"/>
    </source>
</evidence>
<dbReference type="InterPro" id="IPR038020">
    <property type="entry name" value="MbtH-like_sf"/>
</dbReference>
<dbReference type="PANTHER" id="PTHR38444:SF1">
    <property type="entry name" value="ENTEROBACTIN BIOSYNTHESIS PROTEIN YBDZ"/>
    <property type="match status" value="1"/>
</dbReference>
<reference evidence="2" key="1">
    <citation type="submission" date="2022-06" db="EMBL/GenBank/DDBJ databases">
        <authorList>
            <person name="Dietemann V."/>
            <person name="Ory F."/>
            <person name="Dainat B."/>
            <person name="Oberhansli S."/>
        </authorList>
    </citation>
    <scope>NUCLEOTIDE SEQUENCE</scope>
    <source>
        <strain evidence="2">Ena-SAMPLE-TAB-26-04-2022-14:26:32:270-5432</strain>
    </source>
</reference>
<dbReference type="Proteomes" id="UP001154322">
    <property type="component" value="Unassembled WGS sequence"/>
</dbReference>
<dbReference type="Pfam" id="PF03621">
    <property type="entry name" value="MbtH"/>
    <property type="match status" value="1"/>
</dbReference>
<keyword evidence="3" id="KW-1185">Reference proteome</keyword>
<name>A0ABM9G9E3_9BACL</name>
<dbReference type="InterPro" id="IPR005153">
    <property type="entry name" value="MbtH-like_dom"/>
</dbReference>
<comment type="caution">
    <text evidence="2">The sequence shown here is derived from an EMBL/GenBank/DDBJ whole genome shotgun (WGS) entry which is preliminary data.</text>
</comment>
<dbReference type="SMART" id="SM00923">
    <property type="entry name" value="MbtH"/>
    <property type="match status" value="1"/>
</dbReference>
<dbReference type="Gene3D" id="3.90.820.10">
    <property type="entry name" value="Structural Genomics, Unknown Function 30-nov-00 1gh9 Mol_id"/>
    <property type="match status" value="1"/>
</dbReference>
<proteinExistence type="predicted"/>
<dbReference type="SUPFAM" id="SSF160582">
    <property type="entry name" value="MbtH-like"/>
    <property type="match status" value="1"/>
</dbReference>
<dbReference type="InterPro" id="IPR037407">
    <property type="entry name" value="MLP_fam"/>
</dbReference>
<feature type="domain" description="MbtH-like" evidence="1">
    <location>
        <begin position="3"/>
        <end position="53"/>
    </location>
</feature>
<accession>A0ABM9G9E3</accession>
<dbReference type="EMBL" id="CALYLO010000009">
    <property type="protein sequence ID" value="CAH8248296.1"/>
    <property type="molecule type" value="Genomic_DNA"/>
</dbReference>
<dbReference type="PANTHER" id="PTHR38444">
    <property type="entry name" value="ENTEROBACTIN BIOSYNTHESIS PROTEIN YBDZ"/>
    <property type="match status" value="1"/>
</dbReference>
<evidence type="ECO:0000313" key="3">
    <source>
        <dbReference type="Proteomes" id="UP001154322"/>
    </source>
</evidence>
<dbReference type="RefSeq" id="WP_213429255.1">
    <property type="nucleotide sequence ID" value="NZ_AP031286.1"/>
</dbReference>
<sequence length="79" mass="8666">MSNPFEQADGAYLVLINEEGQYSLWPAFAAVPDGWNTVLGPETRQGCLDYINLHWTDLRPRSLCESSSDLVHGANGAAQ</sequence>
<evidence type="ECO:0000259" key="1">
    <source>
        <dbReference type="SMART" id="SM00923"/>
    </source>
</evidence>
<protein>
    <submittedName>
        <fullName evidence="2">MbtH family protein</fullName>
    </submittedName>
</protein>
<gene>
    <name evidence="2" type="ORF">WJ0W_005553</name>
</gene>
<organism evidence="2 3">
    <name type="scientific">Paenibacillus melissococcoides</name>
    <dbReference type="NCBI Taxonomy" id="2912268"/>
    <lineage>
        <taxon>Bacteria</taxon>
        <taxon>Bacillati</taxon>
        <taxon>Bacillota</taxon>
        <taxon>Bacilli</taxon>
        <taxon>Bacillales</taxon>
        <taxon>Paenibacillaceae</taxon>
        <taxon>Paenibacillus</taxon>
    </lineage>
</organism>